<organism evidence="2 3">
    <name type="scientific">Stylosanthes scabra</name>
    <dbReference type="NCBI Taxonomy" id="79078"/>
    <lineage>
        <taxon>Eukaryota</taxon>
        <taxon>Viridiplantae</taxon>
        <taxon>Streptophyta</taxon>
        <taxon>Embryophyta</taxon>
        <taxon>Tracheophyta</taxon>
        <taxon>Spermatophyta</taxon>
        <taxon>Magnoliopsida</taxon>
        <taxon>eudicotyledons</taxon>
        <taxon>Gunneridae</taxon>
        <taxon>Pentapetalae</taxon>
        <taxon>rosids</taxon>
        <taxon>fabids</taxon>
        <taxon>Fabales</taxon>
        <taxon>Fabaceae</taxon>
        <taxon>Papilionoideae</taxon>
        <taxon>50 kb inversion clade</taxon>
        <taxon>dalbergioids sensu lato</taxon>
        <taxon>Dalbergieae</taxon>
        <taxon>Pterocarpus clade</taxon>
        <taxon>Stylosanthes</taxon>
    </lineage>
</organism>
<gene>
    <name evidence="2" type="ORF">PIB30_071363</name>
</gene>
<feature type="compositionally biased region" description="Basic residues" evidence="1">
    <location>
        <begin position="168"/>
        <end position="177"/>
    </location>
</feature>
<proteinExistence type="predicted"/>
<dbReference type="EMBL" id="JASCZI010000823">
    <property type="protein sequence ID" value="MED6113498.1"/>
    <property type="molecule type" value="Genomic_DNA"/>
</dbReference>
<evidence type="ECO:0000313" key="3">
    <source>
        <dbReference type="Proteomes" id="UP001341840"/>
    </source>
</evidence>
<feature type="compositionally biased region" description="Basic and acidic residues" evidence="1">
    <location>
        <begin position="91"/>
        <end position="107"/>
    </location>
</feature>
<accession>A0ABU6QNS9</accession>
<reference evidence="2 3" key="1">
    <citation type="journal article" date="2023" name="Plants (Basel)">
        <title>Bridging the Gap: Combining Genomics and Transcriptomics Approaches to Understand Stylosanthes scabra, an Orphan Legume from the Brazilian Caatinga.</title>
        <authorList>
            <person name="Ferreira-Neto J.R.C."/>
            <person name="da Silva M.D."/>
            <person name="Binneck E."/>
            <person name="de Melo N.F."/>
            <person name="da Silva R.H."/>
            <person name="de Melo A.L.T.M."/>
            <person name="Pandolfi V."/>
            <person name="Bustamante F.O."/>
            <person name="Brasileiro-Vidal A.C."/>
            <person name="Benko-Iseppon A.M."/>
        </authorList>
    </citation>
    <scope>NUCLEOTIDE SEQUENCE [LARGE SCALE GENOMIC DNA]</scope>
    <source>
        <tissue evidence="2">Leaves</tissue>
    </source>
</reference>
<feature type="compositionally biased region" description="Polar residues" evidence="1">
    <location>
        <begin position="40"/>
        <end position="52"/>
    </location>
</feature>
<dbReference type="Proteomes" id="UP001341840">
    <property type="component" value="Unassembled WGS sequence"/>
</dbReference>
<protein>
    <submittedName>
        <fullName evidence="2">Uncharacterized protein</fullName>
    </submittedName>
</protein>
<keyword evidence="3" id="KW-1185">Reference proteome</keyword>
<evidence type="ECO:0000313" key="2">
    <source>
        <dbReference type="EMBL" id="MED6113498.1"/>
    </source>
</evidence>
<feature type="compositionally biased region" description="Basic and acidic residues" evidence="1">
    <location>
        <begin position="184"/>
        <end position="196"/>
    </location>
</feature>
<name>A0ABU6QNS9_9FABA</name>
<sequence>METRANRDNVLCQKEIEWTELWASPHINRRNKEIVCNKTTQMGEEDSVSSPSVHPGFERRLDDFQPNETTNGEAVVRRVITIGKKKRRERKSSAGKEDEPCRRKGREDDDELPSGYSSSDREEESGSKEATRTWTAGKVANQKADDEDEVIGFFQQQGDQTKSDTGSKPRRSRRGRRSGTGGKGVEKWTRKLENHGKQRIRAKGHAQAPVPHA</sequence>
<feature type="region of interest" description="Disordered" evidence="1">
    <location>
        <begin position="40"/>
        <end position="213"/>
    </location>
</feature>
<evidence type="ECO:0000256" key="1">
    <source>
        <dbReference type="SAM" id="MobiDB-lite"/>
    </source>
</evidence>
<comment type="caution">
    <text evidence="2">The sequence shown here is derived from an EMBL/GenBank/DDBJ whole genome shotgun (WGS) entry which is preliminary data.</text>
</comment>